<dbReference type="Pfam" id="PF00130">
    <property type="entry name" value="C1_1"/>
    <property type="match status" value="1"/>
</dbReference>
<feature type="domain" description="Phorbol-ester/DAG-type" evidence="5">
    <location>
        <begin position="497"/>
        <end position="548"/>
    </location>
</feature>
<dbReference type="GO" id="GO:0046872">
    <property type="term" value="F:metal ion binding"/>
    <property type="evidence" value="ECO:0007669"/>
    <property type="project" value="UniProtKB-KW"/>
</dbReference>
<dbReference type="InterPro" id="IPR039934">
    <property type="entry name" value="C2CD2/C2CD2L"/>
</dbReference>
<dbReference type="PROSITE" id="PS50004">
    <property type="entry name" value="C2"/>
    <property type="match status" value="1"/>
</dbReference>
<organism evidence="6">
    <name type="scientific">Timema monikensis</name>
    <dbReference type="NCBI Taxonomy" id="170555"/>
    <lineage>
        <taxon>Eukaryota</taxon>
        <taxon>Metazoa</taxon>
        <taxon>Ecdysozoa</taxon>
        <taxon>Arthropoda</taxon>
        <taxon>Hexapoda</taxon>
        <taxon>Insecta</taxon>
        <taxon>Pterygota</taxon>
        <taxon>Neoptera</taxon>
        <taxon>Polyneoptera</taxon>
        <taxon>Phasmatodea</taxon>
        <taxon>Timematodea</taxon>
        <taxon>Timematoidea</taxon>
        <taxon>Timematidae</taxon>
        <taxon>Timema</taxon>
    </lineage>
</organism>
<dbReference type="PROSITE" id="PS50081">
    <property type="entry name" value="ZF_DAG_PE_2"/>
    <property type="match status" value="1"/>
</dbReference>
<dbReference type="InterPro" id="IPR046349">
    <property type="entry name" value="C1-like_sf"/>
</dbReference>
<dbReference type="PANTHER" id="PTHR21119">
    <property type="entry name" value="C2 DOMAIN-CONTAINING PROTEIN"/>
    <property type="match status" value="1"/>
</dbReference>
<evidence type="ECO:0000259" key="4">
    <source>
        <dbReference type="PROSITE" id="PS50004"/>
    </source>
</evidence>
<reference evidence="6" key="1">
    <citation type="submission" date="2020-11" db="EMBL/GenBank/DDBJ databases">
        <authorList>
            <person name="Tran Van P."/>
        </authorList>
    </citation>
    <scope>NUCLEOTIDE SEQUENCE</scope>
</reference>
<dbReference type="Gene3D" id="2.60.40.150">
    <property type="entry name" value="C2 domain"/>
    <property type="match status" value="1"/>
</dbReference>
<dbReference type="SMART" id="SM00239">
    <property type="entry name" value="C2"/>
    <property type="match status" value="1"/>
</dbReference>
<evidence type="ECO:0000259" key="5">
    <source>
        <dbReference type="PROSITE" id="PS50081"/>
    </source>
</evidence>
<feature type="compositionally biased region" description="Polar residues" evidence="3">
    <location>
        <begin position="432"/>
        <end position="448"/>
    </location>
</feature>
<feature type="compositionally biased region" description="Basic and acidic residues" evidence="3">
    <location>
        <begin position="317"/>
        <end position="337"/>
    </location>
</feature>
<feature type="compositionally biased region" description="Basic and acidic residues" evidence="3">
    <location>
        <begin position="385"/>
        <end position="395"/>
    </location>
</feature>
<dbReference type="Gene3D" id="3.30.60.20">
    <property type="match status" value="1"/>
</dbReference>
<dbReference type="AlphaFoldDB" id="A0A7R9E582"/>
<dbReference type="SUPFAM" id="SSF57889">
    <property type="entry name" value="Cysteine-rich domain"/>
    <property type="match status" value="1"/>
</dbReference>
<feature type="compositionally biased region" description="Polar residues" evidence="3">
    <location>
        <begin position="397"/>
        <end position="406"/>
    </location>
</feature>
<keyword evidence="1" id="KW-0479">Metal-binding</keyword>
<keyword evidence="2" id="KW-0862">Zinc</keyword>
<accession>A0A7R9E582</accession>
<feature type="compositionally biased region" description="Basic residues" evidence="3">
    <location>
        <begin position="361"/>
        <end position="384"/>
    </location>
</feature>
<dbReference type="InterPro" id="IPR002219">
    <property type="entry name" value="PKC_DAG/PE"/>
</dbReference>
<dbReference type="SMART" id="SM00109">
    <property type="entry name" value="C1"/>
    <property type="match status" value="1"/>
</dbReference>
<dbReference type="Pfam" id="PF00168">
    <property type="entry name" value="C2"/>
    <property type="match status" value="1"/>
</dbReference>
<dbReference type="CDD" id="cd20831">
    <property type="entry name" value="C1_dGM13116p-like"/>
    <property type="match status" value="1"/>
</dbReference>
<feature type="region of interest" description="Disordered" evidence="3">
    <location>
        <begin position="317"/>
        <end position="448"/>
    </location>
</feature>
<feature type="domain" description="C2" evidence="4">
    <location>
        <begin position="91"/>
        <end position="209"/>
    </location>
</feature>
<gene>
    <name evidence="6" type="ORF">TMSB3V08_LOCUS4475</name>
</gene>
<dbReference type="CDD" id="cd08678">
    <property type="entry name" value="C2_C21orf25-like"/>
    <property type="match status" value="1"/>
</dbReference>
<proteinExistence type="predicted"/>
<name>A0A7R9E582_9NEOP</name>
<dbReference type="PANTHER" id="PTHR21119:SF5">
    <property type="entry name" value="C2 DOMAIN-CONTAINING PROTEIN"/>
    <property type="match status" value="1"/>
</dbReference>
<evidence type="ECO:0008006" key="7">
    <source>
        <dbReference type="Google" id="ProtNLM"/>
    </source>
</evidence>
<dbReference type="InterPro" id="IPR035892">
    <property type="entry name" value="C2_domain_sf"/>
</dbReference>
<sequence>MKIKIALAPVGSIKNNMDEQQLQDVITEIVVVAMRNSTAHLNLGQYPTCPRLVRQTASQGYNLPLHYDSMSGNASFDLNAKTEVREYHRRQDITSEMSNQYSSIPTKTAVEKRLLVKVVKAIGLGGKKGCSDPYCVVEMDEPSQKNQTSIKKDTNAPVWDEHFLFDVSPNTAELLFEIYDHVNKEKRFLGLGIVGMEELLINPSQRQTISLQSRPFERDEVSGTLTVEFLFIEGADIPQLGDKPYKLKETLRTVSPTGGVVTTTKTVFEKPGAVTEPLTNGEDVVTDSALRELEARNRGGPAQTSKSTLIIHSVHRVEQSDSGEWHEVSEQVDKQGTREQLGQLDGTDNTAPNGTLDDRSRSRRKKRDIFGTIKKRLGRSKARSKSMDPGDKEDTLNADSSINRSISADRARDPSAHSTGYLSVPGMRGIDGNSTRSSLSEASGVSGASTRTYVNEASTLVLETVENGVKKHYLVPLSMAQKSKWRKKGTKLHIFNDHTFIAKHLSGGTPCHVCTKPVARRLGKQGYECRDCQLKCHKHCHIKVDTTCTSSTIQSIELLDGCSKTEFMTPFGSILLHHKSPHGQEAVPVEEWLDSKTDTTLSPRYGTTIHCDSKGSPQANTLWKKTHGLMELGFYKLIVWQPARGFETLAKNRIWPISRDWWRMAAQARDPSLRLFDHSLALKLTEFGGRTNWEGQIIGSEPAFAWRESGKPFRKNHPPVHPTEIRTSISLSSAVELNTTSGLANYATEAGFSTVNANSNPVNVDISMNIKGCYEARLKVHWMALRPLRSDSSVHHTMITTKSHCHICRLFESCFRVFIRYQSVFRPSYCKDA</sequence>
<protein>
    <recommendedName>
        <fullName evidence="7">Protein kinase C</fullName>
    </recommendedName>
</protein>
<evidence type="ECO:0000313" key="6">
    <source>
        <dbReference type="EMBL" id="CAD7427643.1"/>
    </source>
</evidence>
<evidence type="ECO:0000256" key="3">
    <source>
        <dbReference type="SAM" id="MobiDB-lite"/>
    </source>
</evidence>
<evidence type="ECO:0000256" key="2">
    <source>
        <dbReference type="ARBA" id="ARBA00022833"/>
    </source>
</evidence>
<dbReference type="SUPFAM" id="SSF49562">
    <property type="entry name" value="C2 domain (Calcium/lipid-binding domain, CaLB)"/>
    <property type="match status" value="1"/>
</dbReference>
<dbReference type="PROSITE" id="PS00479">
    <property type="entry name" value="ZF_DAG_PE_1"/>
    <property type="match status" value="1"/>
</dbReference>
<dbReference type="InterPro" id="IPR000008">
    <property type="entry name" value="C2_dom"/>
</dbReference>
<dbReference type="EMBL" id="OB793510">
    <property type="protein sequence ID" value="CAD7427643.1"/>
    <property type="molecule type" value="Genomic_DNA"/>
</dbReference>
<evidence type="ECO:0000256" key="1">
    <source>
        <dbReference type="ARBA" id="ARBA00022723"/>
    </source>
</evidence>